<protein>
    <submittedName>
        <fullName evidence="2">DUF423 domain-containing protein</fullName>
    </submittedName>
</protein>
<reference evidence="2 3" key="1">
    <citation type="submission" date="2019-07" db="EMBL/GenBank/DDBJ databases">
        <title>Luteimonas sp. YD-1 nov., isolated from acidic soil.</title>
        <authorList>
            <person name="Zhou J."/>
        </authorList>
    </citation>
    <scope>NUCLEOTIDE SEQUENCE [LARGE SCALE GENOMIC DNA]</scope>
    <source>
        <strain evidence="2 3">YD-1</strain>
    </source>
</reference>
<feature type="transmembrane region" description="Helical" evidence="1">
    <location>
        <begin position="49"/>
        <end position="73"/>
    </location>
</feature>
<feature type="transmembrane region" description="Helical" evidence="1">
    <location>
        <begin position="79"/>
        <end position="97"/>
    </location>
</feature>
<dbReference type="InterPro" id="IPR006696">
    <property type="entry name" value="DUF423"/>
</dbReference>
<organism evidence="2 3">
    <name type="scientific">Luteimonas wenzhouensis</name>
    <dbReference type="NCBI Taxonomy" id="2599615"/>
    <lineage>
        <taxon>Bacteria</taxon>
        <taxon>Pseudomonadati</taxon>
        <taxon>Pseudomonadota</taxon>
        <taxon>Gammaproteobacteria</taxon>
        <taxon>Lysobacterales</taxon>
        <taxon>Lysobacteraceae</taxon>
        <taxon>Luteimonas</taxon>
    </lineage>
</organism>
<evidence type="ECO:0000256" key="1">
    <source>
        <dbReference type="SAM" id="Phobius"/>
    </source>
</evidence>
<feature type="transmembrane region" description="Helical" evidence="1">
    <location>
        <begin position="25"/>
        <end position="42"/>
    </location>
</feature>
<proteinExistence type="predicted"/>
<keyword evidence="1" id="KW-0472">Membrane</keyword>
<dbReference type="Pfam" id="PF04241">
    <property type="entry name" value="DUF423"/>
    <property type="match status" value="1"/>
</dbReference>
<sequence>MAGAGVALAAYASHAAADADRAVLQAAAVMAFGHGVAIAALARPRMPRVAALAVGLLLAGSLVFAGALAWRVLGGGSSAAAPFGGGMMILGWLLYAASPLED</sequence>
<evidence type="ECO:0000313" key="2">
    <source>
        <dbReference type="EMBL" id="TWT20966.1"/>
    </source>
</evidence>
<comment type="caution">
    <text evidence="2">The sequence shown here is derived from an EMBL/GenBank/DDBJ whole genome shotgun (WGS) entry which is preliminary data.</text>
</comment>
<keyword evidence="3" id="KW-1185">Reference proteome</keyword>
<dbReference type="EMBL" id="VOHE01000002">
    <property type="protein sequence ID" value="TWT20966.1"/>
    <property type="molecule type" value="Genomic_DNA"/>
</dbReference>
<accession>A0A5C5U4P7</accession>
<keyword evidence="1" id="KW-1133">Transmembrane helix</keyword>
<dbReference type="AlphaFoldDB" id="A0A5C5U4P7"/>
<evidence type="ECO:0000313" key="3">
    <source>
        <dbReference type="Proteomes" id="UP000315949"/>
    </source>
</evidence>
<dbReference type="Proteomes" id="UP000315949">
    <property type="component" value="Unassembled WGS sequence"/>
</dbReference>
<name>A0A5C5U4P7_9GAMM</name>
<gene>
    <name evidence="2" type="ORF">FQY79_05375</name>
</gene>
<keyword evidence="1" id="KW-0812">Transmembrane</keyword>